<sequence length="299" mass="32235">MNAAFILIPVLILVSGLVAFIGNVVGRSIGRRRLAVLGLRPRYTAQIITVITGMLIAIVTLAVVLLVSNDARQALFHLQEIRQQITQQEAQLRALQVSDIIYLRDQEVLRTVIDGADPPAVVNNRVQAFFDLAAQSARQRGAASGPDGEAVRMSPPGLTIPDVAQDIVERHTSMVVRMIATQNTVRGQPLEATVIGFPNRLVFSEGETIAVRRLDGAASRQQVEAGLLELTARVAATAKARGVISPPFALATSPPDVRLDPAVLLATLDRVQGQRRPVDVRVVALADTYTIGPVVLTFR</sequence>
<dbReference type="Proteomes" id="UP000318093">
    <property type="component" value="Unassembled WGS sequence"/>
</dbReference>
<keyword evidence="1" id="KW-0812">Transmembrane</keyword>
<evidence type="ECO:0000313" key="2">
    <source>
        <dbReference type="EMBL" id="TMI78063.1"/>
    </source>
</evidence>
<dbReference type="EMBL" id="VBAN01000453">
    <property type="protein sequence ID" value="TMI78063.1"/>
    <property type="molecule type" value="Genomic_DNA"/>
</dbReference>
<dbReference type="AlphaFoldDB" id="A0A537J3H2"/>
<dbReference type="InterPro" id="IPR021435">
    <property type="entry name" value="DUF3084"/>
</dbReference>
<protein>
    <submittedName>
        <fullName evidence="2">DUF3084 domain-containing protein</fullName>
    </submittedName>
</protein>
<reference evidence="2 3" key="1">
    <citation type="journal article" date="2019" name="Nat. Microbiol.">
        <title>Mediterranean grassland soil C-N compound turnover is dependent on rainfall and depth, and is mediated by genomically divergent microorganisms.</title>
        <authorList>
            <person name="Diamond S."/>
            <person name="Andeer P.F."/>
            <person name="Li Z."/>
            <person name="Crits-Christoph A."/>
            <person name="Burstein D."/>
            <person name="Anantharaman K."/>
            <person name="Lane K.R."/>
            <person name="Thomas B.C."/>
            <person name="Pan C."/>
            <person name="Northen T.R."/>
            <person name="Banfield J.F."/>
        </authorList>
    </citation>
    <scope>NUCLEOTIDE SEQUENCE [LARGE SCALE GENOMIC DNA]</scope>
    <source>
        <strain evidence="2">NP_6</strain>
    </source>
</reference>
<dbReference type="Pfam" id="PF11283">
    <property type="entry name" value="DUF3084"/>
    <property type="match status" value="1"/>
</dbReference>
<evidence type="ECO:0000313" key="3">
    <source>
        <dbReference type="Proteomes" id="UP000318093"/>
    </source>
</evidence>
<accession>A0A537J3H2</accession>
<evidence type="ECO:0000256" key="1">
    <source>
        <dbReference type="SAM" id="Phobius"/>
    </source>
</evidence>
<gene>
    <name evidence="2" type="ORF">E6H03_12725</name>
</gene>
<feature type="transmembrane region" description="Helical" evidence="1">
    <location>
        <begin position="6"/>
        <end position="26"/>
    </location>
</feature>
<name>A0A537J3H2_9BACT</name>
<feature type="transmembrane region" description="Helical" evidence="1">
    <location>
        <begin position="47"/>
        <end position="67"/>
    </location>
</feature>
<organism evidence="2 3">
    <name type="scientific">Candidatus Segetimicrobium genomatis</name>
    <dbReference type="NCBI Taxonomy" id="2569760"/>
    <lineage>
        <taxon>Bacteria</taxon>
        <taxon>Bacillati</taxon>
        <taxon>Candidatus Sysuimicrobiota</taxon>
        <taxon>Candidatus Sysuimicrobiia</taxon>
        <taxon>Candidatus Sysuimicrobiales</taxon>
        <taxon>Candidatus Segetimicrobiaceae</taxon>
        <taxon>Candidatus Segetimicrobium</taxon>
    </lineage>
</organism>
<keyword evidence="1" id="KW-1133">Transmembrane helix</keyword>
<comment type="caution">
    <text evidence="2">The sequence shown here is derived from an EMBL/GenBank/DDBJ whole genome shotgun (WGS) entry which is preliminary data.</text>
</comment>
<keyword evidence="1" id="KW-0472">Membrane</keyword>
<proteinExistence type="predicted"/>